<proteinExistence type="inferred from homology"/>
<evidence type="ECO:0000256" key="7">
    <source>
        <dbReference type="ARBA" id="ARBA00022763"/>
    </source>
</evidence>
<dbReference type="PROSITE" id="PS50290">
    <property type="entry name" value="PI3_4_KINASE_3"/>
    <property type="match status" value="1"/>
</dbReference>
<evidence type="ECO:0000256" key="10">
    <source>
        <dbReference type="ARBA" id="ARBA00023204"/>
    </source>
</evidence>
<dbReference type="PROSITE" id="PS51190">
    <property type="entry name" value="FATC"/>
    <property type="match status" value="1"/>
</dbReference>
<dbReference type="SUPFAM" id="SSF48371">
    <property type="entry name" value="ARM repeat"/>
    <property type="match status" value="1"/>
</dbReference>
<keyword evidence="10" id="KW-0234">DNA repair</keyword>
<dbReference type="GO" id="GO:0005524">
    <property type="term" value="F:ATP binding"/>
    <property type="evidence" value="ECO:0007669"/>
    <property type="project" value="UniProtKB-KW"/>
</dbReference>
<dbReference type="Pfam" id="PF02259">
    <property type="entry name" value="FAT"/>
    <property type="match status" value="1"/>
</dbReference>
<dbReference type="SMART" id="SM01343">
    <property type="entry name" value="FATC"/>
    <property type="match status" value="1"/>
</dbReference>
<dbReference type="PROSITE" id="PS00916">
    <property type="entry name" value="PI3_4_KINASE_2"/>
    <property type="match status" value="1"/>
</dbReference>
<protein>
    <recommendedName>
        <fullName evidence="12">Serine/threonine-protein kinase ATR</fullName>
        <ecNumber evidence="3">2.7.11.1</ecNumber>
    </recommendedName>
</protein>
<evidence type="ECO:0000256" key="1">
    <source>
        <dbReference type="ARBA" id="ARBA00004123"/>
    </source>
</evidence>
<keyword evidence="7" id="KW-0227">DNA damage</keyword>
<evidence type="ECO:0000256" key="12">
    <source>
        <dbReference type="ARBA" id="ARBA00024420"/>
    </source>
</evidence>
<dbReference type="Pfam" id="PF02260">
    <property type="entry name" value="FATC"/>
    <property type="match status" value="1"/>
</dbReference>
<dbReference type="GO" id="GO:0005634">
    <property type="term" value="C:nucleus"/>
    <property type="evidence" value="ECO:0007669"/>
    <property type="project" value="UniProtKB-SubCell"/>
</dbReference>
<dbReference type="SMART" id="SM00802">
    <property type="entry name" value="UME"/>
    <property type="match status" value="1"/>
</dbReference>
<dbReference type="GO" id="GO:0000723">
    <property type="term" value="P:telomere maintenance"/>
    <property type="evidence" value="ECO:0007669"/>
    <property type="project" value="TreeGrafter"/>
</dbReference>
<keyword evidence="4" id="KW-0723">Serine/threonine-protein kinase</keyword>
<feature type="region of interest" description="Disordered" evidence="14">
    <location>
        <begin position="194"/>
        <end position="232"/>
    </location>
</feature>
<dbReference type="Gene3D" id="3.30.1010.10">
    <property type="entry name" value="Phosphatidylinositol 3-kinase Catalytic Subunit, Chain A, domain 4"/>
    <property type="match status" value="1"/>
</dbReference>
<keyword evidence="5" id="KW-0808">Transferase</keyword>
<dbReference type="SUPFAM" id="SSF56112">
    <property type="entry name" value="Protein kinase-like (PK-like)"/>
    <property type="match status" value="1"/>
</dbReference>
<dbReference type="InterPro" id="IPR057564">
    <property type="entry name" value="HEAT_ATR"/>
</dbReference>
<dbReference type="PANTHER" id="PTHR11139:SF69">
    <property type="entry name" value="SERINE_THREONINE-PROTEIN KINASE ATR"/>
    <property type="match status" value="1"/>
</dbReference>
<dbReference type="GO" id="GO:0005694">
    <property type="term" value="C:chromosome"/>
    <property type="evidence" value="ECO:0007669"/>
    <property type="project" value="TreeGrafter"/>
</dbReference>
<dbReference type="InterPro" id="IPR016024">
    <property type="entry name" value="ARM-type_fold"/>
</dbReference>
<evidence type="ECO:0000259" key="15">
    <source>
        <dbReference type="PROSITE" id="PS50290"/>
    </source>
</evidence>
<keyword evidence="6" id="KW-0547">Nucleotide-binding</keyword>
<dbReference type="PROSITE" id="PS51189">
    <property type="entry name" value="FAT"/>
    <property type="match status" value="1"/>
</dbReference>
<name>A0A7S0IKX3_MICPS</name>
<dbReference type="GO" id="GO:0000077">
    <property type="term" value="P:DNA damage checkpoint signaling"/>
    <property type="evidence" value="ECO:0007669"/>
    <property type="project" value="TreeGrafter"/>
</dbReference>
<dbReference type="Gene3D" id="1.10.1070.11">
    <property type="entry name" value="Phosphatidylinositol 3-/4-kinase, catalytic domain"/>
    <property type="match status" value="1"/>
</dbReference>
<dbReference type="GO" id="GO:0006281">
    <property type="term" value="P:DNA repair"/>
    <property type="evidence" value="ECO:0007669"/>
    <property type="project" value="UniProtKB-KW"/>
</dbReference>
<dbReference type="InterPro" id="IPR014009">
    <property type="entry name" value="PIK_FAT"/>
</dbReference>
<reference evidence="18" key="1">
    <citation type="submission" date="2021-01" db="EMBL/GenBank/DDBJ databases">
        <authorList>
            <person name="Corre E."/>
            <person name="Pelletier E."/>
            <person name="Niang G."/>
            <person name="Scheremetjew M."/>
            <person name="Finn R."/>
            <person name="Kale V."/>
            <person name="Holt S."/>
            <person name="Cochrane G."/>
            <person name="Meng A."/>
            <person name="Brown T."/>
            <person name="Cohen L."/>
        </authorList>
    </citation>
    <scope>NUCLEOTIDE SEQUENCE</scope>
    <source>
        <strain evidence="18">CCMP1723</strain>
    </source>
</reference>
<dbReference type="Pfam" id="PF00454">
    <property type="entry name" value="PI3_PI4_kinase"/>
    <property type="match status" value="1"/>
</dbReference>
<evidence type="ECO:0000256" key="2">
    <source>
        <dbReference type="ARBA" id="ARBA00010769"/>
    </source>
</evidence>
<comment type="subcellular location">
    <subcellularLocation>
        <location evidence="1">Nucleus</location>
    </subcellularLocation>
</comment>
<dbReference type="Gene3D" id="1.25.10.10">
    <property type="entry name" value="Leucine-rich Repeat Variant"/>
    <property type="match status" value="2"/>
</dbReference>
<dbReference type="InterPro" id="IPR018936">
    <property type="entry name" value="PI3/4_kinase_CS"/>
</dbReference>
<feature type="domain" description="FATC" evidence="17">
    <location>
        <begin position="2781"/>
        <end position="2813"/>
    </location>
</feature>
<keyword evidence="9" id="KW-0067">ATP-binding</keyword>
<feature type="region of interest" description="Disordered" evidence="14">
    <location>
        <begin position="1900"/>
        <end position="1919"/>
    </location>
</feature>
<dbReference type="InterPro" id="IPR050517">
    <property type="entry name" value="DDR_Repair_Kinase"/>
</dbReference>
<evidence type="ECO:0000313" key="18">
    <source>
        <dbReference type="EMBL" id="CAD8524897.1"/>
    </source>
</evidence>
<dbReference type="CDD" id="cd00892">
    <property type="entry name" value="PIKKc_ATR"/>
    <property type="match status" value="1"/>
</dbReference>
<dbReference type="InterPro" id="IPR003151">
    <property type="entry name" value="PIK-rel_kinase_FAT"/>
</dbReference>
<dbReference type="Pfam" id="PF23593">
    <property type="entry name" value="HEAT_ATR"/>
    <property type="match status" value="1"/>
</dbReference>
<evidence type="ECO:0000259" key="16">
    <source>
        <dbReference type="PROSITE" id="PS51189"/>
    </source>
</evidence>
<dbReference type="InterPro" id="IPR011009">
    <property type="entry name" value="Kinase-like_dom_sf"/>
</dbReference>
<evidence type="ECO:0000256" key="14">
    <source>
        <dbReference type="SAM" id="MobiDB-lite"/>
    </source>
</evidence>
<dbReference type="GO" id="GO:0004674">
    <property type="term" value="F:protein serine/threonine kinase activity"/>
    <property type="evidence" value="ECO:0007669"/>
    <property type="project" value="UniProtKB-KW"/>
</dbReference>
<evidence type="ECO:0000256" key="11">
    <source>
        <dbReference type="ARBA" id="ARBA00023242"/>
    </source>
</evidence>
<dbReference type="Pfam" id="PF08064">
    <property type="entry name" value="UME"/>
    <property type="match status" value="1"/>
</dbReference>
<dbReference type="EC" id="2.7.11.1" evidence="3"/>
<dbReference type="EMBL" id="HBEQ01013707">
    <property type="protein sequence ID" value="CAD8524897.1"/>
    <property type="molecule type" value="Transcribed_RNA"/>
</dbReference>
<dbReference type="SMART" id="SM00146">
    <property type="entry name" value="PI3Kc"/>
    <property type="match status" value="1"/>
</dbReference>
<dbReference type="InterPro" id="IPR056802">
    <property type="entry name" value="ATR-like_M-HEAT"/>
</dbReference>
<feature type="domain" description="FAT" evidence="16">
    <location>
        <begin position="1688"/>
        <end position="2350"/>
    </location>
</feature>
<comment type="similarity">
    <text evidence="2">Belongs to the PI3/PI4-kinase family. ATM subfamily.</text>
</comment>
<evidence type="ECO:0000256" key="4">
    <source>
        <dbReference type="ARBA" id="ARBA00022527"/>
    </source>
</evidence>
<sequence>MAGAEDDARGAVAQASVLEKDLKDLERLLKADQAAVAAANGGAAGGESARIKQSLRTVLRKLMEAYFNPLNVHKREMRSLLGLLRVALQRHAEIFTGSSTFCVRTFAHLLPLLTCAGLSESVTDTIVWTLCQLSSQLSNAGDPKTFAALCVGIAELVEDVAQVLEIHSCAPGHPHGHGAVLCCFGEAVRRMCDDAAPDTPPQSERGDGRGSGRGGSGRKQPAKGESRARDVAPVVAPVPDGLAVEVGGSEAAVAVATVACKLLTHALRVGPHVTTGFVSPATARAVSHIVASPVADHALRRAAVATLRTVATESSAQVVPGETCLRAVASALFERARVDLGPAGSVEREGYDGELAACVDAVASAASAADVAACADAAATASIAIVASGEEACGANLRASALRTLRMSVAAKPALVSALPGLLPHAGSRDVADALIACLHPVFAPKVSTFTEKRRRLGGGDEVWTRGGESGSGPSSAAAWVEECIVSALHQLSPMSLGGSSALSGMVTGQTDWAAAAPRRARAAAGLVRVCAAVGRDRPRLRLSGVSAAHEWLKWARRANDAGDGLVATAFTGVLDAAVSLARMEKTENGASFNEDDLTQDLLLWPWGNGAINESPAEIRRAAKIASLRASLAAAAARGKASGSKQQSMRQLLQSSVKEPDQGVVAATVSWMPAASLLLGNDPTAGIDMVMNIAANDTATPGVRAAVAVAVGGLAAAGIAVGAKAHADMSLRAKARDAGQRAIVSVGTPEKRAAANDLSAAVSEAVKASGGKVAAKYVVTVESAAQVLAPMLTVDEDDAVAAAALWALPTVFEHAQQHGGANSMRGSSEVSALVTPLALHRAEGVRSALRDAAPALASRGVLLDAATTQTSKESPGDDDIKEEGLALLRRLKATLEAAASDPTMRESALQIFAAAAAALPHQDALTAALIVILHRLDDKDAGVRAAAVNLVRAAASRRGVRPRELLLGNRLLATHLGVALPSHPVMLMTMAEALLDMPDTNLLLEVLPAAVPRLVERQDLDTLKAYAARLGPDFTVGGILHDWCYTAIADLINNGSERSPSAVEACKKFLEKQTGVKLEVLVTDHKKELMRILIRSAGADDASDPQYEAERLQQVLGTLAQLADGTDKPPSVPDFLRPHFTWLVMGDHNDRSGDAAAQRRFLRSLTIMVHLIGPHLPQFAPKVMAHLTSALERPSLLVRNTALAAWLLLVKQLAGHAPDHLRRVAGRVVVAMLPHLPDSVNSGNERGSRRGSDVGAGVGDDESGVDNASAAAEVIDELVLRSGASCMRGHLARLPMLPACDSLARANAAVSRERGEVPLPSLLATLTDGSEDESQAVRATALGELRRALRADPAAVSALLAGGEGDAGWSDRVVGRLVAALLRCFAGEGRTALSRKVHRLAAQCLGELGAIDPGRIDMPVATAEKVTLGTDSSDLARILLCDHIARTVRGANDVDMLDAAALAVQEVLVHVGCRPASVRAEDVIAANDGSTHLPAGATRAGESFWGSLPEDVRVLLAPGLTSMYCLTQKPQKPSTVRPLYQTPGGPTFRRWMYAWCRALASEADGPDAPLFQACSAGVFRHDTRTMLFLLPRMVLDALCADDESRRDDVAAEIMAVLRDAAGAAWTASDTTQSKSLHGEQAELAAQAVFTLLDQLTTWSEDADVARDNSLQPAVDAVKALLDSVPRELLARAALRCGAPARALLYFEDHLRAAKNVINQASLNPFYPEGGGLDDASAAFLAATHQGLAEPDALQAISRLRSRPRPLDAPGVDNMMDVDDKLRSDPSLNAAAAARRRAEDALLQHEQNGEWTEALTHYESALQRRGADVEPIASLDGAEWGRLRCLQGLGHLRALEREANALIAQRPAASAELAEAGAAAAWRLGRWDSLEGFLGVLDDAGSPSQAGTTGGGSFGGEHGRPGGEAAVGRVLLALHQRDAEGVARAATSARDALITPLAAAAMEGSYRRAHPTITQLHLLREAEEAMAAVTSLERATEGRGRGAVKGVDMLADWETRLELTPTALATREPILALRRATYNALDAKNAAAYTWLAQAKLCRSSGHHGAAQLALLEARAALEGVAATNPLARDGDGRPSPGMALAVEQAKLLWASGKQHRAVVEIQEALNDPALANADPKTASSAQLRLARWSAATGGKPKRELQDVYKSVLADQKYSEKANFHAAKWMDDLWKDATRREQQRAATGGSETIQKQRRNYDVDEKSIDYVEDVINFYATSLRYGHRHVYESLPRLLTVWFDVGASAAAHEANDRRQQLTVEQQKERKVASKVTANLKTFASTLPLYVWLPALPQLSSRLLHPHQEVGALIHDLLYRLVKHFPNQVLWSMTAMARSLHLERADAAQRILDRAREGAPPALRPLFDQSASLADQLIRVCAFQPKPLANNRPAKTFSLKTEFPALKRLTPCQVMVPGQVALTPNLPPPTMRNAANKHLVPSVAEWSAFNQDVATIESIEDEVSVLASLQKPKKLTIVGSDGHKYAFLCKPKDDLRKDLRMMEFTTMLNRLLARDPSSRKRRLYLRTFAVLPLTEDCGIIEWVPNTTGLRHVIQALYVQDGIYTKQTLGDVKRMHESLKATPTTWMSEILKKFPPVFHRWFLNRWKDRPAAWHGARTAFAHTAAVWSMVGHVVGLGDRHGENILLDQESGDCVHVDFSCLFDKGLELETPEMVPFRLTQNIVDGLGAGGYEGTFMRVCEITLGVLRSHREALMSVLETFVHDPLLEWTKGSKARGRGEADNSPERARDQLEKIRSRLEGVVVGVGAAPSLPLSCQGQARRLIEEAVSRSNLGRMYVWWMSWN</sequence>
<dbReference type="Pfam" id="PF25030">
    <property type="entry name" value="M-HEAT_ATR"/>
    <property type="match status" value="1"/>
</dbReference>
<feature type="domain" description="PI3K/PI4K catalytic" evidence="15">
    <location>
        <begin position="2470"/>
        <end position="2776"/>
    </location>
</feature>
<evidence type="ECO:0000256" key="8">
    <source>
        <dbReference type="ARBA" id="ARBA00022777"/>
    </source>
</evidence>
<evidence type="ECO:0000256" key="13">
    <source>
        <dbReference type="SAM" id="Coils"/>
    </source>
</evidence>
<keyword evidence="11" id="KW-0539">Nucleus</keyword>
<dbReference type="InterPro" id="IPR000403">
    <property type="entry name" value="PI3/4_kinase_cat_dom"/>
</dbReference>
<dbReference type="InterPro" id="IPR036940">
    <property type="entry name" value="PI3/4_kinase_cat_sf"/>
</dbReference>
<dbReference type="PANTHER" id="PTHR11139">
    <property type="entry name" value="ATAXIA TELANGIECTASIA MUTATED ATM -RELATED"/>
    <property type="match status" value="1"/>
</dbReference>
<evidence type="ECO:0000256" key="3">
    <source>
        <dbReference type="ARBA" id="ARBA00012513"/>
    </source>
</evidence>
<keyword evidence="13" id="KW-0175">Coiled coil</keyword>
<evidence type="ECO:0000259" key="17">
    <source>
        <dbReference type="PROSITE" id="PS51190"/>
    </source>
</evidence>
<organism evidence="18">
    <name type="scientific">Micromonas pusilla</name>
    <name type="common">Picoplanktonic green alga</name>
    <name type="synonym">Chromulina pusilla</name>
    <dbReference type="NCBI Taxonomy" id="38833"/>
    <lineage>
        <taxon>Eukaryota</taxon>
        <taxon>Viridiplantae</taxon>
        <taxon>Chlorophyta</taxon>
        <taxon>Mamiellophyceae</taxon>
        <taxon>Mamiellales</taxon>
        <taxon>Mamiellaceae</taxon>
        <taxon>Micromonas</taxon>
    </lineage>
</organism>
<evidence type="ECO:0000256" key="6">
    <source>
        <dbReference type="ARBA" id="ARBA00022741"/>
    </source>
</evidence>
<evidence type="ECO:0000256" key="5">
    <source>
        <dbReference type="ARBA" id="ARBA00022679"/>
    </source>
</evidence>
<accession>A0A7S0IKX3</accession>
<dbReference type="InterPro" id="IPR012993">
    <property type="entry name" value="UME"/>
</dbReference>
<feature type="coiled-coil region" evidence="13">
    <location>
        <begin position="8"/>
        <end position="35"/>
    </location>
</feature>
<evidence type="ECO:0000256" key="9">
    <source>
        <dbReference type="ARBA" id="ARBA00022840"/>
    </source>
</evidence>
<keyword evidence="8" id="KW-0418">Kinase</keyword>
<dbReference type="InterPro" id="IPR011989">
    <property type="entry name" value="ARM-like"/>
</dbReference>
<gene>
    <name evidence="18" type="ORF">MCOM1403_LOCUS11041</name>
</gene>
<dbReference type="InterPro" id="IPR003152">
    <property type="entry name" value="FATC_dom"/>
</dbReference>
<feature type="region of interest" description="Disordered" evidence="14">
    <location>
        <begin position="1239"/>
        <end position="1265"/>
    </location>
</feature>